<keyword evidence="6" id="KW-1015">Disulfide bond</keyword>
<dbReference type="Proteomes" id="UP000298061">
    <property type="component" value="Unassembled WGS sequence"/>
</dbReference>
<dbReference type="OrthoDB" id="15189at2759"/>
<comment type="similarity">
    <text evidence="1">Belongs to the peptidase A1 family.</text>
</comment>
<dbReference type="EMBL" id="SFCI01000142">
    <property type="protein sequence ID" value="TFY82104.1"/>
    <property type="molecule type" value="Genomic_DNA"/>
</dbReference>
<dbReference type="PROSITE" id="PS51767">
    <property type="entry name" value="PEPTIDASE_A1"/>
    <property type="match status" value="1"/>
</dbReference>
<comment type="caution">
    <text evidence="10">The sequence shown here is derived from an EMBL/GenBank/DDBJ whole genome shotgun (WGS) entry which is preliminary data.</text>
</comment>
<dbReference type="CDD" id="cd05471">
    <property type="entry name" value="pepsin_like"/>
    <property type="match status" value="1"/>
</dbReference>
<dbReference type="InterPro" id="IPR034164">
    <property type="entry name" value="Pepsin-like_dom"/>
</dbReference>
<dbReference type="PRINTS" id="PR00792">
    <property type="entry name" value="PEPSIN"/>
</dbReference>
<proteinExistence type="inferred from homology"/>
<evidence type="ECO:0000256" key="5">
    <source>
        <dbReference type="PIRSR" id="PIRSR601461-1"/>
    </source>
</evidence>
<keyword evidence="11" id="KW-1185">Reference proteome</keyword>
<feature type="region of interest" description="Disordered" evidence="7">
    <location>
        <begin position="68"/>
        <end position="92"/>
    </location>
</feature>
<evidence type="ECO:0000313" key="11">
    <source>
        <dbReference type="Proteomes" id="UP000298061"/>
    </source>
</evidence>
<keyword evidence="4" id="KW-0378">Hydrolase</keyword>
<dbReference type="PANTHER" id="PTHR47966:SF51">
    <property type="entry name" value="BETA-SITE APP-CLEAVING ENZYME, ISOFORM A-RELATED"/>
    <property type="match status" value="1"/>
</dbReference>
<evidence type="ECO:0000256" key="1">
    <source>
        <dbReference type="ARBA" id="ARBA00007447"/>
    </source>
</evidence>
<accession>A0A4Z0A749</accession>
<evidence type="ECO:0000256" key="4">
    <source>
        <dbReference type="ARBA" id="ARBA00022801"/>
    </source>
</evidence>
<feature type="disulfide bond" evidence="6">
    <location>
        <begin position="131"/>
        <end position="135"/>
    </location>
</feature>
<protein>
    <recommendedName>
        <fullName evidence="9">Peptidase A1 domain-containing protein</fullName>
    </recommendedName>
</protein>
<dbReference type="InterPro" id="IPR001461">
    <property type="entry name" value="Aspartic_peptidase_A1"/>
</dbReference>
<evidence type="ECO:0000256" key="7">
    <source>
        <dbReference type="SAM" id="MobiDB-lite"/>
    </source>
</evidence>
<feature type="domain" description="Peptidase A1" evidence="9">
    <location>
        <begin position="100"/>
        <end position="382"/>
    </location>
</feature>
<evidence type="ECO:0000256" key="8">
    <source>
        <dbReference type="SAM" id="SignalP"/>
    </source>
</evidence>
<dbReference type="SUPFAM" id="SSF50630">
    <property type="entry name" value="Acid proteases"/>
    <property type="match status" value="1"/>
</dbReference>
<evidence type="ECO:0000256" key="6">
    <source>
        <dbReference type="PIRSR" id="PIRSR601461-2"/>
    </source>
</evidence>
<dbReference type="PANTHER" id="PTHR47966">
    <property type="entry name" value="BETA-SITE APP-CLEAVING ENZYME, ISOFORM A-RELATED"/>
    <property type="match status" value="1"/>
</dbReference>
<dbReference type="GO" id="GO:0006508">
    <property type="term" value="P:proteolysis"/>
    <property type="evidence" value="ECO:0007669"/>
    <property type="project" value="UniProtKB-KW"/>
</dbReference>
<feature type="chain" id="PRO_5021503132" description="Peptidase A1 domain-containing protein" evidence="8">
    <location>
        <begin position="19"/>
        <end position="382"/>
    </location>
</feature>
<reference evidence="10 11" key="1">
    <citation type="submission" date="2019-02" db="EMBL/GenBank/DDBJ databases">
        <title>Genome sequencing of the rare red list fungi Hericium alpestre (H. flagellum).</title>
        <authorList>
            <person name="Buettner E."/>
            <person name="Kellner H."/>
        </authorList>
    </citation>
    <scope>NUCLEOTIDE SEQUENCE [LARGE SCALE GENOMIC DNA]</scope>
    <source>
        <strain evidence="10 11">DSM 108284</strain>
    </source>
</reference>
<evidence type="ECO:0000256" key="2">
    <source>
        <dbReference type="ARBA" id="ARBA00022670"/>
    </source>
</evidence>
<dbReference type="Gene3D" id="2.40.70.10">
    <property type="entry name" value="Acid Proteases"/>
    <property type="match status" value="2"/>
</dbReference>
<gene>
    <name evidence="10" type="ORF">EWM64_g1904</name>
</gene>
<evidence type="ECO:0000313" key="10">
    <source>
        <dbReference type="EMBL" id="TFY82104.1"/>
    </source>
</evidence>
<feature type="active site" evidence="5">
    <location>
        <position position="297"/>
    </location>
</feature>
<feature type="signal peptide" evidence="8">
    <location>
        <begin position="1"/>
        <end position="18"/>
    </location>
</feature>
<dbReference type="STRING" id="135208.A0A4Z0A749"/>
<dbReference type="InterPro" id="IPR021109">
    <property type="entry name" value="Peptidase_aspartic_dom_sf"/>
</dbReference>
<evidence type="ECO:0000256" key="3">
    <source>
        <dbReference type="ARBA" id="ARBA00022750"/>
    </source>
</evidence>
<dbReference type="InterPro" id="IPR033121">
    <property type="entry name" value="PEPTIDASE_A1"/>
</dbReference>
<organism evidence="10 11">
    <name type="scientific">Hericium alpestre</name>
    <dbReference type="NCBI Taxonomy" id="135208"/>
    <lineage>
        <taxon>Eukaryota</taxon>
        <taxon>Fungi</taxon>
        <taxon>Dikarya</taxon>
        <taxon>Basidiomycota</taxon>
        <taxon>Agaricomycotina</taxon>
        <taxon>Agaricomycetes</taxon>
        <taxon>Russulales</taxon>
        <taxon>Hericiaceae</taxon>
        <taxon>Hericium</taxon>
    </lineage>
</organism>
<dbReference type="FunFam" id="2.40.70.10:FF:000115">
    <property type="entry name" value="Lysosomal aspartic protease"/>
    <property type="match status" value="1"/>
</dbReference>
<name>A0A4Z0A749_9AGAM</name>
<evidence type="ECO:0000259" key="9">
    <source>
        <dbReference type="PROSITE" id="PS51767"/>
    </source>
</evidence>
<dbReference type="AlphaFoldDB" id="A0A4Z0A749"/>
<keyword evidence="3" id="KW-0064">Aspartyl protease</keyword>
<dbReference type="Pfam" id="PF00026">
    <property type="entry name" value="Asp"/>
    <property type="match status" value="1"/>
</dbReference>
<keyword evidence="2" id="KW-0645">Protease</keyword>
<sequence length="382" mass="40113">MYAAKVLALVALPLLATANPLPQSGGAIPLNKRSSVLHANGSVNVTRLRANIGRSMAKLQRGFAAYERNTGKPHSLSAGTKSAKRATGSDPLTDDESQLWFGTISVGTPPKDYTVDFDTGSSDLFLPSPSCTRNCQGHTLYDPKSSSSSRDLRKKFSLQYGDGSSVGGEQFTDTVAIAGLTATKQTLGAAVVYSDGFNSDQFPPDGLLGMGFKSISDYNANPLFQTLIAQHKTSSPVFGFKFAESGSELFLGGTNEALYKSEFTYVDVTEEGYWQVDLDGATMNGQTVSDSTSSIIDTGTTQIIADPDTVSAIYGQINGAKELDDGSGIYSVPCDLSSDLSLTFGGKSFPVSSKSMNIGPLGDGSGHVVEGSEVDFVSQSSG</sequence>
<keyword evidence="8" id="KW-0732">Signal</keyword>
<dbReference type="GO" id="GO:0004190">
    <property type="term" value="F:aspartic-type endopeptidase activity"/>
    <property type="evidence" value="ECO:0007669"/>
    <property type="project" value="UniProtKB-KW"/>
</dbReference>
<feature type="active site" evidence="5">
    <location>
        <position position="118"/>
    </location>
</feature>